<feature type="domain" description="Glyoxalase-like" evidence="1">
    <location>
        <begin position="6"/>
        <end position="179"/>
    </location>
</feature>
<organism evidence="2 3">
    <name type="scientific">Pollutimonas subterranea</name>
    <dbReference type="NCBI Taxonomy" id="2045210"/>
    <lineage>
        <taxon>Bacteria</taxon>
        <taxon>Pseudomonadati</taxon>
        <taxon>Pseudomonadota</taxon>
        <taxon>Betaproteobacteria</taxon>
        <taxon>Burkholderiales</taxon>
        <taxon>Alcaligenaceae</taxon>
        <taxon>Pollutimonas</taxon>
    </lineage>
</organism>
<comment type="caution">
    <text evidence="2">The sequence shown here is derived from an EMBL/GenBank/DDBJ whole genome shotgun (WGS) entry which is preliminary data.</text>
</comment>
<dbReference type="Gene3D" id="3.10.180.10">
    <property type="entry name" value="2,3-Dihydroxybiphenyl 1,2-Dioxygenase, domain 1"/>
    <property type="match status" value="1"/>
</dbReference>
<evidence type="ECO:0000313" key="2">
    <source>
        <dbReference type="EMBL" id="PLC49449.1"/>
    </source>
</evidence>
<name>A0A2N4U356_9BURK</name>
<dbReference type="SUPFAM" id="SSF54593">
    <property type="entry name" value="Glyoxalase/Bleomycin resistance protein/Dihydroxybiphenyl dioxygenase"/>
    <property type="match status" value="1"/>
</dbReference>
<proteinExistence type="predicted"/>
<evidence type="ECO:0000259" key="1">
    <source>
        <dbReference type="Pfam" id="PF13468"/>
    </source>
</evidence>
<reference evidence="2 3" key="1">
    <citation type="submission" date="2017-10" db="EMBL/GenBank/DDBJ databases">
        <title>Two draft genome sequences of Pusillimonas sp. strains isolated from a nitrate- and radionuclide-contaminated groundwater in Russia.</title>
        <authorList>
            <person name="Grouzdev D.S."/>
            <person name="Tourova T.P."/>
            <person name="Goeva M.A."/>
            <person name="Babich T.L."/>
            <person name="Sokolova D.S."/>
            <person name="Abdullin R."/>
            <person name="Poltaraus A.B."/>
            <person name="Toshchakov S.V."/>
            <person name="Nazina T.N."/>
        </authorList>
    </citation>
    <scope>NUCLEOTIDE SEQUENCE [LARGE SCALE GENOMIC DNA]</scope>
    <source>
        <strain evidence="2 3">JR1/69-3-13</strain>
    </source>
</reference>
<dbReference type="OrthoDB" id="9812467at2"/>
<sequence length="240" mass="26974">MATLAFDHLVLMLRDRLTGLAPRFEKDGYCLTDLARHNLGSVNRLITLDDSYIELLGWPEGAPPARKEIADSPAGLDALVFRSTNAQQTYEYLKDNGFDVNPVQRLERPIESAGKQATARFDTVRFATQPIPGFRVYFCQHLTPEYVWVDNYMKHANGARTLSDILIVSGEPHSDAQSLAVLAQADVRADDNGDYEITLPNTRMRVRRDPAATQARIEAAWVADEHGARQLFNTRLDQFV</sequence>
<dbReference type="EMBL" id="PDNW01000010">
    <property type="protein sequence ID" value="PLC49449.1"/>
    <property type="molecule type" value="Genomic_DNA"/>
</dbReference>
<dbReference type="RefSeq" id="WP_102074324.1">
    <property type="nucleotide sequence ID" value="NZ_PDNW01000010.1"/>
</dbReference>
<dbReference type="PANTHER" id="PTHR40265:SF1">
    <property type="entry name" value="GLYOXALASE-LIKE DOMAIN-CONTAINING PROTEIN"/>
    <property type="match status" value="1"/>
</dbReference>
<dbReference type="InterPro" id="IPR025870">
    <property type="entry name" value="Glyoxalase-like_dom"/>
</dbReference>
<gene>
    <name evidence="2" type="ORF">CR159_12650</name>
</gene>
<keyword evidence="3" id="KW-1185">Reference proteome</keyword>
<dbReference type="Proteomes" id="UP000234190">
    <property type="component" value="Unassembled WGS sequence"/>
</dbReference>
<protein>
    <recommendedName>
        <fullName evidence="1">Glyoxalase-like domain-containing protein</fullName>
    </recommendedName>
</protein>
<dbReference type="AlphaFoldDB" id="A0A2N4U356"/>
<dbReference type="PANTHER" id="PTHR40265">
    <property type="entry name" value="BLL2707 PROTEIN"/>
    <property type="match status" value="1"/>
</dbReference>
<dbReference type="Pfam" id="PF13468">
    <property type="entry name" value="Glyoxalase_3"/>
    <property type="match status" value="1"/>
</dbReference>
<dbReference type="InterPro" id="IPR029068">
    <property type="entry name" value="Glyas_Bleomycin-R_OHBP_Dase"/>
</dbReference>
<accession>A0A2N4U356</accession>
<evidence type="ECO:0000313" key="3">
    <source>
        <dbReference type="Proteomes" id="UP000234190"/>
    </source>
</evidence>